<feature type="non-terminal residue" evidence="2">
    <location>
        <position position="26"/>
    </location>
</feature>
<evidence type="ECO:0000313" key="3">
    <source>
        <dbReference type="Proteomes" id="UP000708208"/>
    </source>
</evidence>
<sequence>MEDTLQQRQRVPFQRGTENPGEKKET</sequence>
<name>A0A8J2P5U9_9HEXA</name>
<accession>A0A8J2P5U9</accession>
<comment type="caution">
    <text evidence="2">The sequence shown here is derived from an EMBL/GenBank/DDBJ whole genome shotgun (WGS) entry which is preliminary data.</text>
</comment>
<gene>
    <name evidence="2" type="ORF">AFUS01_LOCUS15740</name>
</gene>
<proteinExistence type="predicted"/>
<dbReference type="AlphaFoldDB" id="A0A8J2P5U9"/>
<reference evidence="2" key="1">
    <citation type="submission" date="2021-06" db="EMBL/GenBank/DDBJ databases">
        <authorList>
            <person name="Hodson N. C."/>
            <person name="Mongue J. A."/>
            <person name="Jaron S. K."/>
        </authorList>
    </citation>
    <scope>NUCLEOTIDE SEQUENCE</scope>
</reference>
<evidence type="ECO:0000256" key="1">
    <source>
        <dbReference type="SAM" id="MobiDB-lite"/>
    </source>
</evidence>
<keyword evidence="3" id="KW-1185">Reference proteome</keyword>
<dbReference type="EMBL" id="CAJVCH010140823">
    <property type="protein sequence ID" value="CAG7726857.1"/>
    <property type="molecule type" value="Genomic_DNA"/>
</dbReference>
<evidence type="ECO:0000313" key="2">
    <source>
        <dbReference type="EMBL" id="CAG7726857.1"/>
    </source>
</evidence>
<dbReference type="Proteomes" id="UP000708208">
    <property type="component" value="Unassembled WGS sequence"/>
</dbReference>
<feature type="region of interest" description="Disordered" evidence="1">
    <location>
        <begin position="1"/>
        <end position="26"/>
    </location>
</feature>
<protein>
    <submittedName>
        <fullName evidence="2">Uncharacterized protein</fullName>
    </submittedName>
</protein>
<organism evidence="2 3">
    <name type="scientific">Allacma fusca</name>
    <dbReference type="NCBI Taxonomy" id="39272"/>
    <lineage>
        <taxon>Eukaryota</taxon>
        <taxon>Metazoa</taxon>
        <taxon>Ecdysozoa</taxon>
        <taxon>Arthropoda</taxon>
        <taxon>Hexapoda</taxon>
        <taxon>Collembola</taxon>
        <taxon>Symphypleona</taxon>
        <taxon>Sminthuridae</taxon>
        <taxon>Allacma</taxon>
    </lineage>
</organism>